<dbReference type="Proteomes" id="UP001626537">
    <property type="component" value="Chromosome"/>
</dbReference>
<keyword evidence="2" id="KW-1185">Reference proteome</keyword>
<dbReference type="InterPro" id="IPR015029">
    <property type="entry name" value="PrnB"/>
</dbReference>
<dbReference type="Gene3D" id="1.20.58.480">
    <property type="match status" value="1"/>
</dbReference>
<organism evidence="1 2">
    <name type="scientific">Congregibacter variabilis</name>
    <dbReference type="NCBI Taxonomy" id="3081200"/>
    <lineage>
        <taxon>Bacteria</taxon>
        <taxon>Pseudomonadati</taxon>
        <taxon>Pseudomonadota</taxon>
        <taxon>Gammaproteobacteria</taxon>
        <taxon>Cellvibrionales</taxon>
        <taxon>Halieaceae</taxon>
        <taxon>Congregibacter</taxon>
    </lineage>
</organism>
<dbReference type="EMBL" id="CP136864">
    <property type="protein sequence ID" value="WOJ92202.1"/>
    <property type="molecule type" value="Genomic_DNA"/>
</dbReference>
<sequence>MSINAERYDEWIRSSFIEINTELEEIYFAQDDPADVSLAGNSLRTLLHDEGREHITGLHNEGNTDEGFEAAFALLGNVGLYMGACRRHEITEPSREQSSPLIEASGLALHIGASLGVAPRFATSHLSTHNLARDGVYRSFTKLKDEFLFLDFNTRGIFAYKRAADALTRTVPLGITHPVTGDLLIAARQALEDVAAYNEQLFAQLDPARFFYSVRPYYKPYRVGKSEYRGANAGDFAGINEIDLLLGLCQAEDPSYSQLLVDKFSYMMPEDQGRLRDCMRRESLMDQILLGLQSPDSCGEYFEHNARLFLEVCEAHGHTASQHHNQLVDRFIEQPSSVLDQKHMAHITASGPPLEVLMAALQKLRDLRTAAPRDDIRSRYKDIASIRAAIGSPHR</sequence>
<dbReference type="Gene3D" id="1.20.58.600">
    <property type="match status" value="1"/>
</dbReference>
<evidence type="ECO:0000313" key="1">
    <source>
        <dbReference type="EMBL" id="WOJ92202.1"/>
    </source>
</evidence>
<evidence type="ECO:0000313" key="2">
    <source>
        <dbReference type="Proteomes" id="UP001626537"/>
    </source>
</evidence>
<gene>
    <name evidence="1" type="ORF">R0135_10420</name>
</gene>
<dbReference type="SUPFAM" id="SSF140959">
    <property type="entry name" value="Indolic compounds 2,3-dioxygenase-like"/>
    <property type="match status" value="1"/>
</dbReference>
<proteinExistence type="predicted"/>
<dbReference type="InterPro" id="IPR037217">
    <property type="entry name" value="Trp/Indoleamine_2_3_dOase-like"/>
</dbReference>
<accession>A0ABZ0HY74</accession>
<name>A0ABZ0HY74_9GAMM</name>
<dbReference type="RefSeq" id="WP_407346784.1">
    <property type="nucleotide sequence ID" value="NZ_CP136864.1"/>
</dbReference>
<protein>
    <submittedName>
        <fullName evidence="1">DUF1864 family protein</fullName>
    </submittedName>
</protein>
<dbReference type="Pfam" id="PF08933">
    <property type="entry name" value="PrnB"/>
    <property type="match status" value="1"/>
</dbReference>
<reference evidence="1 2" key="1">
    <citation type="submission" date="2023-10" db="EMBL/GenBank/DDBJ databases">
        <title>Two novel species belonging to the OM43/NOR5 clade.</title>
        <authorList>
            <person name="Park M."/>
        </authorList>
    </citation>
    <scope>NUCLEOTIDE SEQUENCE [LARGE SCALE GENOMIC DNA]</scope>
    <source>
        <strain evidence="1 2">IMCC43200</strain>
    </source>
</reference>